<comment type="caution">
    <text evidence="2">The sequence shown here is derived from an EMBL/GenBank/DDBJ whole genome shotgun (WGS) entry which is preliminary data.</text>
</comment>
<accession>X1N492</accession>
<dbReference type="AlphaFoldDB" id="X1N492"/>
<name>X1N492_9ZZZZ</name>
<evidence type="ECO:0008006" key="3">
    <source>
        <dbReference type="Google" id="ProtNLM"/>
    </source>
</evidence>
<feature type="non-terminal residue" evidence="2">
    <location>
        <position position="114"/>
    </location>
</feature>
<feature type="compositionally biased region" description="Basic and acidic residues" evidence="1">
    <location>
        <begin position="63"/>
        <end position="83"/>
    </location>
</feature>
<reference evidence="2" key="1">
    <citation type="journal article" date="2014" name="Front. Microbiol.">
        <title>High frequency of phylogenetically diverse reductive dehalogenase-homologous genes in deep subseafloor sedimentary metagenomes.</title>
        <authorList>
            <person name="Kawai M."/>
            <person name="Futagami T."/>
            <person name="Toyoda A."/>
            <person name="Takaki Y."/>
            <person name="Nishi S."/>
            <person name="Hori S."/>
            <person name="Arai W."/>
            <person name="Tsubouchi T."/>
            <person name="Morono Y."/>
            <person name="Uchiyama I."/>
            <person name="Ito T."/>
            <person name="Fujiyama A."/>
            <person name="Inagaki F."/>
            <person name="Takami H."/>
        </authorList>
    </citation>
    <scope>NUCLEOTIDE SEQUENCE</scope>
    <source>
        <strain evidence="2">Expedition CK06-06</strain>
    </source>
</reference>
<evidence type="ECO:0000256" key="1">
    <source>
        <dbReference type="SAM" id="MobiDB-lite"/>
    </source>
</evidence>
<evidence type="ECO:0000313" key="2">
    <source>
        <dbReference type="EMBL" id="GAI25056.1"/>
    </source>
</evidence>
<dbReference type="EMBL" id="BARV01013675">
    <property type="protein sequence ID" value="GAI25056.1"/>
    <property type="molecule type" value="Genomic_DNA"/>
</dbReference>
<protein>
    <recommendedName>
        <fullName evidence="3">RND efflux pump membrane fusion protein barrel-sandwich domain-containing protein</fullName>
    </recommendedName>
</protein>
<feature type="region of interest" description="Disordered" evidence="1">
    <location>
        <begin position="55"/>
        <end position="93"/>
    </location>
</feature>
<gene>
    <name evidence="2" type="ORF">S06H3_24518</name>
</gene>
<sequence>MLRISATRIISVPTLKLLPDSYNDLVIKGKSFPFRPGMTASADIQTKSHSNVLSVPLNAVTTRDPKDSSNIAKNDKKEKKDESANNDAPKSVTAGDDLQEVVFVLQNDNKVKQV</sequence>
<dbReference type="Gene3D" id="2.40.420.20">
    <property type="match status" value="1"/>
</dbReference>
<proteinExistence type="predicted"/>
<organism evidence="2">
    <name type="scientific">marine sediment metagenome</name>
    <dbReference type="NCBI Taxonomy" id="412755"/>
    <lineage>
        <taxon>unclassified sequences</taxon>
        <taxon>metagenomes</taxon>
        <taxon>ecological metagenomes</taxon>
    </lineage>
</organism>